<proteinExistence type="predicted"/>
<evidence type="ECO:0000313" key="2">
    <source>
        <dbReference type="Proteomes" id="UP000230002"/>
    </source>
</evidence>
<dbReference type="Proteomes" id="UP000230002">
    <property type="component" value="Unassembled WGS sequence"/>
</dbReference>
<dbReference type="OrthoDB" id="2739946at2759"/>
<sequence length="196" mass="22369">MPRSKKTDTVVVRPIKRGADTPRKMVLAPLKALNQHQPLNVLAPALVAPPAKPWKQPKTVPRIYRQMRSAPAQVYNSPAMGTEWDEARGAYEMDVQEEWEREWAGESQHGDAEDDARGRVEVHILDIAKPAKPRGPAKEYEVVETVRRVIALDDDDEWEEWEIGSEDELEFDEWEAVEDEKHRHASYAMVLQQGPG</sequence>
<protein>
    <submittedName>
        <fullName evidence="1">Uncharacterized protein</fullName>
    </submittedName>
</protein>
<reference evidence="1 2" key="1">
    <citation type="journal article" date="2015" name="Sci. Rep.">
        <title>Chromosome-level genome map provides insights into diverse defense mechanisms in the medicinal fungus Ganoderma sinense.</title>
        <authorList>
            <person name="Zhu Y."/>
            <person name="Xu J."/>
            <person name="Sun C."/>
            <person name="Zhou S."/>
            <person name="Xu H."/>
            <person name="Nelson D.R."/>
            <person name="Qian J."/>
            <person name="Song J."/>
            <person name="Luo H."/>
            <person name="Xiang L."/>
            <person name="Li Y."/>
            <person name="Xu Z."/>
            <person name="Ji A."/>
            <person name="Wang L."/>
            <person name="Lu S."/>
            <person name="Hayward A."/>
            <person name="Sun W."/>
            <person name="Li X."/>
            <person name="Schwartz D.C."/>
            <person name="Wang Y."/>
            <person name="Chen S."/>
        </authorList>
    </citation>
    <scope>NUCLEOTIDE SEQUENCE [LARGE SCALE GENOMIC DNA]</scope>
    <source>
        <strain evidence="1 2">ZZ0214-1</strain>
    </source>
</reference>
<gene>
    <name evidence="1" type="ORF">GSI_08747</name>
</gene>
<comment type="caution">
    <text evidence="1">The sequence shown here is derived from an EMBL/GenBank/DDBJ whole genome shotgun (WGS) entry which is preliminary data.</text>
</comment>
<organism evidence="1 2">
    <name type="scientific">Ganoderma sinense ZZ0214-1</name>
    <dbReference type="NCBI Taxonomy" id="1077348"/>
    <lineage>
        <taxon>Eukaryota</taxon>
        <taxon>Fungi</taxon>
        <taxon>Dikarya</taxon>
        <taxon>Basidiomycota</taxon>
        <taxon>Agaricomycotina</taxon>
        <taxon>Agaricomycetes</taxon>
        <taxon>Polyporales</taxon>
        <taxon>Polyporaceae</taxon>
        <taxon>Ganoderma</taxon>
    </lineage>
</organism>
<dbReference type="STRING" id="1077348.A0A2G8S4K2"/>
<evidence type="ECO:0000313" key="1">
    <source>
        <dbReference type="EMBL" id="PIL28703.1"/>
    </source>
</evidence>
<dbReference type="EMBL" id="AYKW01000023">
    <property type="protein sequence ID" value="PIL28703.1"/>
    <property type="molecule type" value="Genomic_DNA"/>
</dbReference>
<accession>A0A2G8S4K2</accession>
<dbReference type="AlphaFoldDB" id="A0A2G8S4K2"/>
<keyword evidence="2" id="KW-1185">Reference proteome</keyword>
<name>A0A2G8S4K2_9APHY</name>